<dbReference type="EMBL" id="VFOW01000001">
    <property type="protein sequence ID" value="TQL78166.1"/>
    <property type="molecule type" value="Genomic_DNA"/>
</dbReference>
<protein>
    <submittedName>
        <fullName evidence="1">Uncharacterized protein</fullName>
    </submittedName>
</protein>
<name>A0A543B044_9ACTN</name>
<gene>
    <name evidence="1" type="ORF">FB566_3743</name>
</gene>
<dbReference type="AlphaFoldDB" id="A0A543B044"/>
<reference evidence="1 2" key="1">
    <citation type="submission" date="2019-06" db="EMBL/GenBank/DDBJ databases">
        <title>Sequencing the genomes of 1000 actinobacteria strains.</title>
        <authorList>
            <person name="Klenk H.-P."/>
        </authorList>
    </citation>
    <scope>NUCLEOTIDE SEQUENCE [LARGE SCALE GENOMIC DNA]</scope>
    <source>
        <strain evidence="1 2">DSM 45928</strain>
    </source>
</reference>
<organism evidence="1 2">
    <name type="scientific">Stackebrandtia endophytica</name>
    <dbReference type="NCBI Taxonomy" id="1496996"/>
    <lineage>
        <taxon>Bacteria</taxon>
        <taxon>Bacillati</taxon>
        <taxon>Actinomycetota</taxon>
        <taxon>Actinomycetes</taxon>
        <taxon>Glycomycetales</taxon>
        <taxon>Glycomycetaceae</taxon>
        <taxon>Stackebrandtia</taxon>
    </lineage>
</organism>
<sequence length="37" mass="4119">MDARRRLRLAGAGFPANRFVVNELWLAKDANANHPLG</sequence>
<accession>A0A543B044</accession>
<evidence type="ECO:0000313" key="2">
    <source>
        <dbReference type="Proteomes" id="UP000317043"/>
    </source>
</evidence>
<dbReference type="InParanoid" id="A0A543B044"/>
<proteinExistence type="predicted"/>
<dbReference type="Proteomes" id="UP000317043">
    <property type="component" value="Unassembled WGS sequence"/>
</dbReference>
<evidence type="ECO:0000313" key="1">
    <source>
        <dbReference type="EMBL" id="TQL78166.1"/>
    </source>
</evidence>
<comment type="caution">
    <text evidence="1">The sequence shown here is derived from an EMBL/GenBank/DDBJ whole genome shotgun (WGS) entry which is preliminary data.</text>
</comment>
<keyword evidence="2" id="KW-1185">Reference proteome</keyword>